<feature type="transmembrane region" description="Helical" evidence="9">
    <location>
        <begin position="402"/>
        <end position="428"/>
    </location>
</feature>
<evidence type="ECO:0000256" key="7">
    <source>
        <dbReference type="ARBA" id="ARBA00023136"/>
    </source>
</evidence>
<dbReference type="AlphaFoldDB" id="A0A2V1GZ48"/>
<proteinExistence type="inferred from homology"/>
<feature type="transmembrane region" description="Helical" evidence="9">
    <location>
        <begin position="130"/>
        <end position="146"/>
    </location>
</feature>
<feature type="transmembrane region" description="Helical" evidence="9">
    <location>
        <begin position="440"/>
        <end position="457"/>
    </location>
</feature>
<dbReference type="PIRSF" id="PIRSF005353">
    <property type="entry name" value="PbuG"/>
    <property type="match status" value="1"/>
</dbReference>
<evidence type="ECO:0000313" key="11">
    <source>
        <dbReference type="Proteomes" id="UP000244906"/>
    </source>
</evidence>
<accession>A0A2V1GZ48</accession>
<keyword evidence="5 8" id="KW-0812">Transmembrane</keyword>
<feature type="transmembrane region" description="Helical" evidence="9">
    <location>
        <begin position="102"/>
        <end position="124"/>
    </location>
</feature>
<keyword evidence="7 8" id="KW-0472">Membrane</keyword>
<comment type="caution">
    <text evidence="10">The sequence shown here is derived from an EMBL/GenBank/DDBJ whole genome shotgun (WGS) entry which is preliminary data.</text>
</comment>
<feature type="transmembrane region" description="Helical" evidence="9">
    <location>
        <begin position="343"/>
        <end position="363"/>
    </location>
</feature>
<feature type="transmembrane region" description="Helical" evidence="9">
    <location>
        <begin position="46"/>
        <end position="69"/>
    </location>
</feature>
<dbReference type="Proteomes" id="UP000244906">
    <property type="component" value="Unassembled WGS sequence"/>
</dbReference>
<comment type="similarity">
    <text evidence="2 8">Belongs to the nucleobase:cation symporter-2 (NCS2) (TC 2.A.40) family. Azg-like subfamily.</text>
</comment>
<evidence type="ECO:0000256" key="4">
    <source>
        <dbReference type="ARBA" id="ARBA00022475"/>
    </source>
</evidence>
<protein>
    <submittedName>
        <fullName evidence="10">Guanine permease</fullName>
    </submittedName>
</protein>
<dbReference type="InterPro" id="IPR006043">
    <property type="entry name" value="NCS2"/>
</dbReference>
<keyword evidence="6 8" id="KW-1133">Transmembrane helix</keyword>
<dbReference type="RefSeq" id="WP_116685308.1">
    <property type="nucleotide sequence ID" value="NZ_CAWNYD010000001.1"/>
</dbReference>
<evidence type="ECO:0000256" key="2">
    <source>
        <dbReference type="ARBA" id="ARBA00005697"/>
    </source>
</evidence>
<organism evidence="10 11">
    <name type="scientific">Pelagibaculum spongiae</name>
    <dbReference type="NCBI Taxonomy" id="2080658"/>
    <lineage>
        <taxon>Bacteria</taxon>
        <taxon>Pseudomonadati</taxon>
        <taxon>Pseudomonadota</taxon>
        <taxon>Gammaproteobacteria</taxon>
        <taxon>Oceanospirillales</taxon>
        <taxon>Pelagibaculum</taxon>
    </lineage>
</organism>
<dbReference type="InterPro" id="IPR045018">
    <property type="entry name" value="Azg-like"/>
</dbReference>
<comment type="subcellular location">
    <subcellularLocation>
        <location evidence="1 8">Cell membrane</location>
        <topology evidence="1 8">Multi-pass membrane protein</topology>
    </subcellularLocation>
</comment>
<evidence type="ECO:0000256" key="9">
    <source>
        <dbReference type="SAM" id="Phobius"/>
    </source>
</evidence>
<dbReference type="OrthoDB" id="9808458at2"/>
<feature type="transmembrane region" description="Helical" evidence="9">
    <location>
        <begin position="220"/>
        <end position="238"/>
    </location>
</feature>
<gene>
    <name evidence="10" type="ORF">DC094_01445</name>
</gene>
<feature type="transmembrane region" description="Helical" evidence="9">
    <location>
        <begin position="158"/>
        <end position="182"/>
    </location>
</feature>
<dbReference type="Pfam" id="PF00860">
    <property type="entry name" value="Xan_ur_permease"/>
    <property type="match status" value="1"/>
</dbReference>
<keyword evidence="11" id="KW-1185">Reference proteome</keyword>
<dbReference type="InterPro" id="IPR026033">
    <property type="entry name" value="Azg-like_bact_archaea"/>
</dbReference>
<evidence type="ECO:0000256" key="8">
    <source>
        <dbReference type="PIRNR" id="PIRNR005353"/>
    </source>
</evidence>
<keyword evidence="4 8" id="KW-1003">Cell membrane</keyword>
<evidence type="ECO:0000256" key="6">
    <source>
        <dbReference type="ARBA" id="ARBA00022989"/>
    </source>
</evidence>
<dbReference type="PANTHER" id="PTHR43337:SF1">
    <property type="entry name" value="XANTHINE_URACIL PERMEASE C887.17-RELATED"/>
    <property type="match status" value="1"/>
</dbReference>
<dbReference type="GO" id="GO:0005886">
    <property type="term" value="C:plasma membrane"/>
    <property type="evidence" value="ECO:0007669"/>
    <property type="project" value="UniProtKB-SubCell"/>
</dbReference>
<feature type="transmembrane region" description="Helical" evidence="9">
    <location>
        <begin position="267"/>
        <end position="289"/>
    </location>
</feature>
<sequence length="458" mass="47634">MSDNQTAAVTAESKTASAVANKSGIEGTLDRFFKLTEHKTTVKTEVLAGFTTFITMCYVVFVIPGMLSATGMDKGALFVATCLIAGVSTIIMGLYANWPIGLAPGLGLNAFFAYAVVLGMGYSWEQAMGAVFWGGIGFMVLSLFKVREWIVDSIPPSLRAGITCGIGFFLAIIALKTAGVVVANQGTIVGLGDIVSFEPLMAGLSLILILALAQRGLKAAVLIAIAVVSLIALATGHVEFSGVASMPPSIEPILGKLDIMGALNVEMVGVIIAFLFVNLFDTTGTLIAVGDRAGLTDENGKMRNMSRAMVTDGTASWIGALFGTPTVTSYIESASGVSAGGRTGLTAVVIGALFLVTLFLSPLAGMVPGYATAGALLYVAILMTSSLAKIDWDDMTEAGPVVITALMMPLSFSISNGIALGFISYPLIKLLAGRHSEISISMWALAALFALKFVFFGV</sequence>
<dbReference type="EMBL" id="QDDL01000001">
    <property type="protein sequence ID" value="PVZ71719.1"/>
    <property type="molecule type" value="Genomic_DNA"/>
</dbReference>
<feature type="transmembrane region" description="Helical" evidence="9">
    <location>
        <begin position="370"/>
        <end position="390"/>
    </location>
</feature>
<name>A0A2V1GZ48_9GAMM</name>
<evidence type="ECO:0000256" key="5">
    <source>
        <dbReference type="ARBA" id="ARBA00022692"/>
    </source>
</evidence>
<feature type="transmembrane region" description="Helical" evidence="9">
    <location>
        <begin position="194"/>
        <end position="213"/>
    </location>
</feature>
<keyword evidence="3 8" id="KW-0813">Transport</keyword>
<evidence type="ECO:0000313" key="10">
    <source>
        <dbReference type="EMBL" id="PVZ71719.1"/>
    </source>
</evidence>
<evidence type="ECO:0000256" key="1">
    <source>
        <dbReference type="ARBA" id="ARBA00004651"/>
    </source>
</evidence>
<feature type="transmembrane region" description="Helical" evidence="9">
    <location>
        <begin position="75"/>
        <end position="95"/>
    </location>
</feature>
<dbReference type="PANTHER" id="PTHR43337">
    <property type="entry name" value="XANTHINE/URACIL PERMEASE C887.17-RELATED"/>
    <property type="match status" value="1"/>
</dbReference>
<dbReference type="GO" id="GO:0015207">
    <property type="term" value="F:adenine transmembrane transporter activity"/>
    <property type="evidence" value="ECO:0007669"/>
    <property type="project" value="TreeGrafter"/>
</dbReference>
<reference evidence="10 11" key="1">
    <citation type="submission" date="2018-04" db="EMBL/GenBank/DDBJ databases">
        <title>Thalassorhabdus spongiae gen. nov., sp. nov., isolated from a marine sponge in South-West Iceland.</title>
        <authorList>
            <person name="Knobloch S."/>
            <person name="Daussin A."/>
            <person name="Johannsson R."/>
            <person name="Marteinsson V.T."/>
        </authorList>
    </citation>
    <scope>NUCLEOTIDE SEQUENCE [LARGE SCALE GENOMIC DNA]</scope>
    <source>
        <strain evidence="10 11">Hp12</strain>
    </source>
</reference>
<evidence type="ECO:0000256" key="3">
    <source>
        <dbReference type="ARBA" id="ARBA00022448"/>
    </source>
</evidence>